<dbReference type="EMBL" id="FUWZ01000003">
    <property type="protein sequence ID" value="SKA33881.1"/>
    <property type="molecule type" value="Genomic_DNA"/>
</dbReference>
<organism evidence="1 2">
    <name type="scientific">Chitinophaga eiseniae</name>
    <dbReference type="NCBI Taxonomy" id="634771"/>
    <lineage>
        <taxon>Bacteria</taxon>
        <taxon>Pseudomonadati</taxon>
        <taxon>Bacteroidota</taxon>
        <taxon>Chitinophagia</taxon>
        <taxon>Chitinophagales</taxon>
        <taxon>Chitinophagaceae</taxon>
        <taxon>Chitinophaga</taxon>
    </lineage>
</organism>
<evidence type="ECO:0000313" key="1">
    <source>
        <dbReference type="EMBL" id="SKA33881.1"/>
    </source>
</evidence>
<gene>
    <name evidence="1" type="ORF">SAMN04488128_103910</name>
</gene>
<name>A0A1T4T0W9_9BACT</name>
<protein>
    <submittedName>
        <fullName evidence="1">Uncharacterized protein</fullName>
    </submittedName>
</protein>
<dbReference type="AlphaFoldDB" id="A0A1T4T0W9"/>
<proteinExistence type="predicted"/>
<dbReference type="Proteomes" id="UP000190367">
    <property type="component" value="Unassembled WGS sequence"/>
</dbReference>
<evidence type="ECO:0000313" key="2">
    <source>
        <dbReference type="Proteomes" id="UP000190367"/>
    </source>
</evidence>
<keyword evidence="2" id="KW-1185">Reference proteome</keyword>
<reference evidence="2" key="1">
    <citation type="submission" date="2017-02" db="EMBL/GenBank/DDBJ databases">
        <authorList>
            <person name="Varghese N."/>
            <person name="Submissions S."/>
        </authorList>
    </citation>
    <scope>NUCLEOTIDE SEQUENCE [LARGE SCALE GENOMIC DNA]</scope>
    <source>
        <strain evidence="2">DSM 22224</strain>
    </source>
</reference>
<sequence>MPPPLIIFFVYYNKIREMCNAGDRWLHYFCCDKRDHW</sequence>
<dbReference type="STRING" id="634771.SAMN04488128_103910"/>
<accession>A0A1T4T0W9</accession>